<comment type="caution">
    <text evidence="1">The sequence shown here is derived from an EMBL/GenBank/DDBJ whole genome shotgun (WGS) entry which is preliminary data.</text>
</comment>
<protein>
    <submittedName>
        <fullName evidence="1">Uncharacterized protein</fullName>
    </submittedName>
</protein>
<reference evidence="1 2" key="1">
    <citation type="journal article" date="2013" name="Genome Announc.">
        <title>Draft Genome Sequence of Streptococcus equi subsp. zooepidemicus Strain S31A1, Isolated from Equine Infectious Endometritis.</title>
        <authorList>
            <person name="da Piedade I."/>
            <person name="Skive B."/>
            <person name="Christensen H."/>
            <person name="Bojesen A.M."/>
        </authorList>
    </citation>
    <scope>NUCLEOTIDE SEQUENCE [LARGE SCALE GENOMIC DNA]</scope>
    <source>
        <strain evidence="1 2">SzS31A1</strain>
    </source>
</reference>
<dbReference type="Proteomes" id="UP000025523">
    <property type="component" value="Unassembled WGS sequence"/>
</dbReference>
<name>A0ABR4RT54_STRSZ</name>
<accession>A0ABR4RT54</accession>
<gene>
    <name evidence="1" type="ORF">M837_01851</name>
</gene>
<evidence type="ECO:0000313" key="2">
    <source>
        <dbReference type="Proteomes" id="UP000025523"/>
    </source>
</evidence>
<sequence>MTLRAARLKNGWLASPVAGRTAFLLVGAADLLGADLGAGTLGLADCCSKDFGACGAGDCSGAFGADGLISFP</sequence>
<proteinExistence type="predicted"/>
<dbReference type="EMBL" id="AUXA02000004">
    <property type="protein sequence ID" value="KDE02052.1"/>
    <property type="molecule type" value="Genomic_DNA"/>
</dbReference>
<organism evidence="1 2">
    <name type="scientific">Streptococcus equi subsp. zooepidemicus SzS31A1</name>
    <dbReference type="NCBI Taxonomy" id="1352602"/>
    <lineage>
        <taxon>Bacteria</taxon>
        <taxon>Bacillati</taxon>
        <taxon>Bacillota</taxon>
        <taxon>Bacilli</taxon>
        <taxon>Lactobacillales</taxon>
        <taxon>Streptococcaceae</taxon>
        <taxon>Streptococcus</taxon>
    </lineage>
</organism>
<evidence type="ECO:0000313" key="1">
    <source>
        <dbReference type="EMBL" id="KDE02052.1"/>
    </source>
</evidence>
<keyword evidence="2" id="KW-1185">Reference proteome</keyword>